<dbReference type="SUPFAM" id="SSF50156">
    <property type="entry name" value="PDZ domain-like"/>
    <property type="match status" value="1"/>
</dbReference>
<feature type="domain" description="PDZ" evidence="1">
    <location>
        <begin position="14"/>
        <end position="71"/>
    </location>
</feature>
<evidence type="ECO:0000259" key="1">
    <source>
        <dbReference type="Pfam" id="PF00595"/>
    </source>
</evidence>
<dbReference type="AlphaFoldDB" id="A0A9P1DHT8"/>
<dbReference type="InterPro" id="IPR036034">
    <property type="entry name" value="PDZ_sf"/>
</dbReference>
<feature type="non-terminal residue" evidence="2">
    <location>
        <position position="1"/>
    </location>
</feature>
<evidence type="ECO:0000313" key="5">
    <source>
        <dbReference type="Proteomes" id="UP001152797"/>
    </source>
</evidence>
<dbReference type="EMBL" id="CAMXCT030004801">
    <property type="protein sequence ID" value="CAL4797727.1"/>
    <property type="molecule type" value="Genomic_DNA"/>
</dbReference>
<dbReference type="InterPro" id="IPR001478">
    <property type="entry name" value="PDZ"/>
</dbReference>
<reference evidence="3" key="2">
    <citation type="submission" date="2024-04" db="EMBL/GenBank/DDBJ databases">
        <authorList>
            <person name="Chen Y."/>
            <person name="Shah S."/>
            <person name="Dougan E. K."/>
            <person name="Thang M."/>
            <person name="Chan C."/>
        </authorList>
    </citation>
    <scope>NUCLEOTIDE SEQUENCE [LARGE SCALE GENOMIC DNA]</scope>
</reference>
<evidence type="ECO:0000313" key="3">
    <source>
        <dbReference type="EMBL" id="CAL1163790.1"/>
    </source>
</evidence>
<dbReference type="Pfam" id="PF00595">
    <property type="entry name" value="PDZ"/>
    <property type="match status" value="1"/>
</dbReference>
<dbReference type="PROSITE" id="PS50096">
    <property type="entry name" value="IQ"/>
    <property type="match status" value="1"/>
</dbReference>
<dbReference type="EMBL" id="CAMXCT010004801">
    <property type="protein sequence ID" value="CAI4010415.1"/>
    <property type="molecule type" value="Genomic_DNA"/>
</dbReference>
<accession>A0A9P1DHT8</accession>
<proteinExistence type="predicted"/>
<evidence type="ECO:0000313" key="2">
    <source>
        <dbReference type="EMBL" id="CAI4010415.1"/>
    </source>
</evidence>
<gene>
    <name evidence="2" type="ORF">C1SCF055_LOCUS35685</name>
</gene>
<reference evidence="2" key="1">
    <citation type="submission" date="2022-10" db="EMBL/GenBank/DDBJ databases">
        <authorList>
            <person name="Chen Y."/>
            <person name="Dougan E. K."/>
            <person name="Chan C."/>
            <person name="Rhodes N."/>
            <person name="Thang M."/>
        </authorList>
    </citation>
    <scope>NUCLEOTIDE SEQUENCE</scope>
</reference>
<sequence length="122" mass="13904">ELGNIYSILAAQAVTKMGIRPNREPPQESVQILSVTPKGWAEEQGVQIADHLMMINHKPVTTLPRDEYHRLMSSVRPLLFTFARCSEAQKREVAATRMQLLYRMRKARQAMKEKKAERDAGG</sequence>
<dbReference type="EMBL" id="CAMXCT020004801">
    <property type="protein sequence ID" value="CAL1163790.1"/>
    <property type="molecule type" value="Genomic_DNA"/>
</dbReference>
<organism evidence="2">
    <name type="scientific">Cladocopium goreaui</name>
    <dbReference type="NCBI Taxonomy" id="2562237"/>
    <lineage>
        <taxon>Eukaryota</taxon>
        <taxon>Sar</taxon>
        <taxon>Alveolata</taxon>
        <taxon>Dinophyceae</taxon>
        <taxon>Suessiales</taxon>
        <taxon>Symbiodiniaceae</taxon>
        <taxon>Cladocopium</taxon>
    </lineage>
</organism>
<name>A0A9P1DHT8_9DINO</name>
<dbReference type="Proteomes" id="UP001152797">
    <property type="component" value="Unassembled WGS sequence"/>
</dbReference>
<evidence type="ECO:0000313" key="4">
    <source>
        <dbReference type="EMBL" id="CAL4797727.1"/>
    </source>
</evidence>
<protein>
    <submittedName>
        <fullName evidence="4">PDZ domain-containing protein</fullName>
    </submittedName>
</protein>
<feature type="non-terminal residue" evidence="2">
    <location>
        <position position="122"/>
    </location>
</feature>
<comment type="caution">
    <text evidence="2">The sequence shown here is derived from an EMBL/GenBank/DDBJ whole genome shotgun (WGS) entry which is preliminary data.</text>
</comment>
<keyword evidence="5" id="KW-1185">Reference proteome</keyword>
<dbReference type="Gene3D" id="2.30.42.10">
    <property type="match status" value="1"/>
</dbReference>